<dbReference type="InterPro" id="IPR043504">
    <property type="entry name" value="Peptidase_S1_PA_chymotrypsin"/>
</dbReference>
<reference evidence="5" key="2">
    <citation type="submission" date="2015-05" db="EMBL/GenBank/DDBJ databases">
        <authorList>
            <person name="Swarnkar M.K."/>
            <person name="Vyas P."/>
            <person name="Rahi P."/>
            <person name="Thakur R."/>
            <person name="Thakur N."/>
            <person name="Singh A.K."/>
            <person name="Gulati A."/>
        </authorList>
    </citation>
    <scope>NUCLEOTIDE SEQUENCE [LARGE SCALE GENOMIC DNA]</scope>
    <source>
        <strain evidence="5">745</strain>
    </source>
</reference>
<dbReference type="AlphaFoldDB" id="A0A0H5AI61"/>
<dbReference type="PANTHER" id="PTHR24256">
    <property type="entry name" value="TRYPTASE-RELATED"/>
    <property type="match status" value="1"/>
</dbReference>
<dbReference type="GO" id="GO:0006508">
    <property type="term" value="P:proteolysis"/>
    <property type="evidence" value="ECO:0007669"/>
    <property type="project" value="InterPro"/>
</dbReference>
<evidence type="ECO:0000259" key="3">
    <source>
        <dbReference type="PROSITE" id="PS50240"/>
    </source>
</evidence>
<dbReference type="Gene3D" id="2.40.10.10">
    <property type="entry name" value="Trypsin-like serine proteases"/>
    <property type="match status" value="1"/>
</dbReference>
<proteinExistence type="predicted"/>
<dbReference type="Pfam" id="PF00089">
    <property type="entry name" value="Trypsin"/>
    <property type="match status" value="1"/>
</dbReference>
<dbReference type="PROSITE" id="PS50240">
    <property type="entry name" value="TRYPSIN_DOM"/>
    <property type="match status" value="1"/>
</dbReference>
<evidence type="ECO:0000256" key="1">
    <source>
        <dbReference type="ARBA" id="ARBA00023157"/>
    </source>
</evidence>
<dbReference type="SMART" id="SM00020">
    <property type="entry name" value="Tryp_SPc"/>
    <property type="match status" value="1"/>
</dbReference>
<keyword evidence="2" id="KW-0812">Transmembrane</keyword>
<feature type="domain" description="Peptidase S1" evidence="3">
    <location>
        <begin position="35"/>
        <end position="263"/>
    </location>
</feature>
<evidence type="ECO:0000313" key="5">
    <source>
        <dbReference type="Proteomes" id="UP000036608"/>
    </source>
</evidence>
<dbReference type="InterPro" id="IPR001254">
    <property type="entry name" value="Trypsin_dom"/>
</dbReference>
<dbReference type="FunFam" id="2.40.10.10:FF:000068">
    <property type="entry name" value="transmembrane protease serine 2"/>
    <property type="match status" value="1"/>
</dbReference>
<accession>A0A0H5AI61</accession>
<dbReference type="SUPFAM" id="SSF50494">
    <property type="entry name" value="Trypsin-like serine proteases"/>
    <property type="match status" value="1"/>
</dbReference>
<dbReference type="PATRIC" id="fig|200450.3.peg.5882"/>
<dbReference type="InterPro" id="IPR009003">
    <property type="entry name" value="Peptidase_S1_PA"/>
</dbReference>
<organism evidence="4 5">
    <name type="scientific">Pseudomonas trivialis</name>
    <dbReference type="NCBI Taxonomy" id="200450"/>
    <lineage>
        <taxon>Bacteria</taxon>
        <taxon>Pseudomonadati</taxon>
        <taxon>Pseudomonadota</taxon>
        <taxon>Gammaproteobacteria</taxon>
        <taxon>Pseudomonadales</taxon>
        <taxon>Pseudomonadaceae</taxon>
        <taxon>Pseudomonas</taxon>
    </lineage>
</organism>
<keyword evidence="1" id="KW-1015">Disulfide bond</keyword>
<name>A0A0H5AI61_9PSED</name>
<dbReference type="GO" id="GO:0004252">
    <property type="term" value="F:serine-type endopeptidase activity"/>
    <property type="evidence" value="ECO:0007669"/>
    <property type="project" value="InterPro"/>
</dbReference>
<dbReference type="PRINTS" id="PR00722">
    <property type="entry name" value="CHYMOTRYPSIN"/>
</dbReference>
<protein>
    <recommendedName>
        <fullName evidence="3">Peptidase S1 domain-containing protein</fullName>
    </recommendedName>
</protein>
<keyword evidence="2" id="KW-1133">Transmembrane helix</keyword>
<dbReference type="KEGG" id="ptv:AA957_28605"/>
<evidence type="ECO:0000313" key="4">
    <source>
        <dbReference type="EMBL" id="AKS09908.1"/>
    </source>
</evidence>
<evidence type="ECO:0000256" key="2">
    <source>
        <dbReference type="SAM" id="Phobius"/>
    </source>
</evidence>
<dbReference type="InterPro" id="IPR051487">
    <property type="entry name" value="Ser/Thr_Proteases_Immune/Dev"/>
</dbReference>
<dbReference type="PROSITE" id="PS00134">
    <property type="entry name" value="TRYPSIN_HIS"/>
    <property type="match status" value="1"/>
</dbReference>
<dbReference type="OrthoDB" id="9813836at2"/>
<dbReference type="EMBL" id="CP011507">
    <property type="protein sequence ID" value="AKS09908.1"/>
    <property type="molecule type" value="Genomic_DNA"/>
</dbReference>
<gene>
    <name evidence="4" type="ORF">AA957_28605</name>
</gene>
<keyword evidence="2" id="KW-0472">Membrane</keyword>
<sequence length="266" mass="28662">MHDSTCYSAVQPISRFLQSAWVVALLMFPMAAFAIVGGADAQDGRYPFMASLQFKASGTTSLERHGCGAALVAPRWVLTAAHCLVNTQPADVEVILGRTQLSNTLQGHTVGVQQIALHPEFLRSLTLDVALLKLDRDITDIQAITLVTREEGLEDRIKRPTALGWGNTARSPAPDVYPDHLQRARLPRMTDALCTSLAPNVNLQNTFCVGADGLIPDSGDSGGPVFAKHPQRGFVQLGVVSQGVLIARLSNPKIADFIRETISESP</sequence>
<dbReference type="CDD" id="cd00190">
    <property type="entry name" value="Tryp_SPc"/>
    <property type="match status" value="1"/>
</dbReference>
<dbReference type="Proteomes" id="UP000036608">
    <property type="component" value="Chromosome"/>
</dbReference>
<reference evidence="4 5" key="1">
    <citation type="journal article" date="2015" name="Genome Announc.">
        <title>Complete Genome Sequence of the Rhizobacterium Pseudomonas trivialis Strain IHBB745 with Multiple Plant Growth-Promoting Activities and Tolerance to Desiccation and Alkalinity.</title>
        <authorList>
            <person name="Gulati A."/>
            <person name="Swarnkar M.K."/>
            <person name="Vyas P."/>
            <person name="Rahi P."/>
            <person name="Thakur R."/>
            <person name="Thakur N."/>
            <person name="Singh A.K."/>
        </authorList>
    </citation>
    <scope>NUCLEOTIDE SEQUENCE [LARGE SCALE GENOMIC DNA]</scope>
    <source>
        <strain evidence="5">745</strain>
    </source>
</reference>
<dbReference type="InterPro" id="IPR001314">
    <property type="entry name" value="Peptidase_S1A"/>
</dbReference>
<dbReference type="InterPro" id="IPR018114">
    <property type="entry name" value="TRYPSIN_HIS"/>
</dbReference>
<dbReference type="RefSeq" id="WP_049713191.1">
    <property type="nucleotide sequence ID" value="NZ_CP011507.1"/>
</dbReference>
<feature type="transmembrane region" description="Helical" evidence="2">
    <location>
        <begin position="20"/>
        <end position="39"/>
    </location>
</feature>